<name>A0A7C8V0B2_ORBOL</name>
<dbReference type="SUPFAM" id="SSF81383">
    <property type="entry name" value="F-box domain"/>
    <property type="match status" value="1"/>
</dbReference>
<organism evidence="2 3">
    <name type="scientific">Orbilia oligospora</name>
    <name type="common">Nematode-trapping fungus</name>
    <name type="synonym">Arthrobotrys oligospora</name>
    <dbReference type="NCBI Taxonomy" id="2813651"/>
    <lineage>
        <taxon>Eukaryota</taxon>
        <taxon>Fungi</taxon>
        <taxon>Dikarya</taxon>
        <taxon>Ascomycota</taxon>
        <taxon>Pezizomycotina</taxon>
        <taxon>Orbiliomycetes</taxon>
        <taxon>Orbiliales</taxon>
        <taxon>Orbiliaceae</taxon>
        <taxon>Orbilia</taxon>
    </lineage>
</organism>
<protein>
    <recommendedName>
        <fullName evidence="1">F-box domain-containing protein</fullName>
    </recommendedName>
</protein>
<dbReference type="EMBL" id="WIPF01000006">
    <property type="protein sequence ID" value="KAF3230804.1"/>
    <property type="molecule type" value="Genomic_DNA"/>
</dbReference>
<dbReference type="Pfam" id="PF00646">
    <property type="entry name" value="F-box"/>
    <property type="match status" value="2"/>
</dbReference>
<accession>A0A7C8V0B2</accession>
<dbReference type="AlphaFoldDB" id="A0A7C8V0B2"/>
<evidence type="ECO:0000313" key="3">
    <source>
        <dbReference type="Proteomes" id="UP000483672"/>
    </source>
</evidence>
<evidence type="ECO:0000259" key="1">
    <source>
        <dbReference type="PROSITE" id="PS50181"/>
    </source>
</evidence>
<gene>
    <name evidence="2" type="ORF">TWF191_008644</name>
</gene>
<sequence>MHNNGTAIAPRSLRFTTVMAANVPPELWLKIISYLTYEDAHFRLINVNKFLHRLIGGLTIHRLPLALWERVFTHLNYFTLLNVAASCRLFRGCVKYSKSNEIKAATFREQLLKNPLPSDTKFKLHPVFKCLRIGGRPSRAFLRINTRGLENPDVETACLRGFDGHPITSENITSPPIQLYELEYGPSKTLGGGEGTFIHSQPATVRDVILDAQRVTGDFCRGAYVTAVNTEYVKFNKSYAFCEYVVLDCHRIVKVVEYGAITLRIELVADGLLERAYNVGWDDEEENERNAELLLLSMIGAYPYDHEV</sequence>
<comment type="caution">
    <text evidence="2">The sequence shown here is derived from an EMBL/GenBank/DDBJ whole genome shotgun (WGS) entry which is preliminary data.</text>
</comment>
<reference evidence="2 3" key="1">
    <citation type="submission" date="2019-06" db="EMBL/GenBank/DDBJ databases">
        <authorList>
            <person name="Palmer J.M."/>
        </authorList>
    </citation>
    <scope>NUCLEOTIDE SEQUENCE [LARGE SCALE GENOMIC DNA]</scope>
    <source>
        <strain evidence="2 3">TWF191</strain>
    </source>
</reference>
<proteinExistence type="predicted"/>
<dbReference type="PROSITE" id="PS50181">
    <property type="entry name" value="FBOX"/>
    <property type="match status" value="1"/>
</dbReference>
<evidence type="ECO:0000313" key="2">
    <source>
        <dbReference type="EMBL" id="KAF3230804.1"/>
    </source>
</evidence>
<dbReference type="InterPro" id="IPR001810">
    <property type="entry name" value="F-box_dom"/>
</dbReference>
<dbReference type="Proteomes" id="UP000483672">
    <property type="component" value="Unassembled WGS sequence"/>
</dbReference>
<feature type="domain" description="F-box" evidence="1">
    <location>
        <begin position="57"/>
        <end position="110"/>
    </location>
</feature>
<dbReference type="InterPro" id="IPR036047">
    <property type="entry name" value="F-box-like_dom_sf"/>
</dbReference>
<dbReference type="CDD" id="cd09917">
    <property type="entry name" value="F-box_SF"/>
    <property type="match status" value="2"/>
</dbReference>